<dbReference type="SUPFAM" id="SSF52954">
    <property type="entry name" value="Class II aaRS ABD-related"/>
    <property type="match status" value="1"/>
</dbReference>
<dbReference type="Pfam" id="PF00587">
    <property type="entry name" value="tRNA-synt_2b"/>
    <property type="match status" value="1"/>
</dbReference>
<comment type="similarity">
    <text evidence="2">Belongs to the class-II aminoacyl-tRNA synthetase family.</text>
</comment>
<evidence type="ECO:0000256" key="12">
    <source>
        <dbReference type="ARBA" id="ARBA00047671"/>
    </source>
</evidence>
<evidence type="ECO:0000256" key="11">
    <source>
        <dbReference type="ARBA" id="ARBA00029731"/>
    </source>
</evidence>
<proteinExistence type="inferred from homology"/>
<dbReference type="InterPro" id="IPR002316">
    <property type="entry name" value="Pro-tRNA-ligase_IIa"/>
</dbReference>
<dbReference type="EC" id="6.1.1.15" evidence="4"/>
<evidence type="ECO:0000256" key="6">
    <source>
        <dbReference type="ARBA" id="ARBA00022598"/>
    </source>
</evidence>
<comment type="caution">
    <text evidence="14">The sequence shown here is derived from an EMBL/GenBank/DDBJ whole genome shotgun (WGS) entry which is preliminary data.</text>
</comment>
<evidence type="ECO:0000256" key="2">
    <source>
        <dbReference type="ARBA" id="ARBA00008226"/>
    </source>
</evidence>
<keyword evidence="5" id="KW-0963">Cytoplasm</keyword>
<organism evidence="14 15">
    <name type="scientific">Moelleriella libera RCEF 2490</name>
    <dbReference type="NCBI Taxonomy" id="1081109"/>
    <lineage>
        <taxon>Eukaryota</taxon>
        <taxon>Fungi</taxon>
        <taxon>Dikarya</taxon>
        <taxon>Ascomycota</taxon>
        <taxon>Pezizomycotina</taxon>
        <taxon>Sordariomycetes</taxon>
        <taxon>Hypocreomycetidae</taxon>
        <taxon>Hypocreales</taxon>
        <taxon>Clavicipitaceae</taxon>
        <taxon>Moelleriella</taxon>
    </lineage>
</organism>
<keyword evidence="10 14" id="KW-0030">Aminoacyl-tRNA synthetase</keyword>
<dbReference type="Gene3D" id="3.40.50.800">
    <property type="entry name" value="Anticodon-binding domain"/>
    <property type="match status" value="1"/>
</dbReference>
<evidence type="ECO:0000313" key="14">
    <source>
        <dbReference type="EMBL" id="KZZ94816.1"/>
    </source>
</evidence>
<evidence type="ECO:0000256" key="3">
    <source>
        <dbReference type="ARBA" id="ARBA00011738"/>
    </source>
</evidence>
<dbReference type="GO" id="GO:0006433">
    <property type="term" value="P:prolyl-tRNA aminoacylation"/>
    <property type="evidence" value="ECO:0007669"/>
    <property type="project" value="InterPro"/>
</dbReference>
<sequence length="573" mass="63937">MPSRPFSSHEVRSRRSVSIHTVKALGSNRWFIGIRGREAGFLRQTQSGIFHLLPLGLRVQSKIEALLDKHMASIGASRLSLSTITSEELWRRSGRFDAASAELFHFADRKHVPMMLSPTHEEEITTLVANTVRSYKDLPLRLYQITRKYRDEMRPRHGLLRSREFVMKDLYSFDTSYESAIMTYGEVAEAYRAFFAEMKIPVFVAEASSGDMGGDHSHEYHMASAVGEDTIITCDTCNYTANDEVATASPAFAEQRSASPSIDLTGVQVWRGITKDRRTLINVWYPDKTRDRLQNEVNIHAVKKAVPDLDTSINNPVQAWEKAAGDVSHLGERSLQIFNVIDMRLRPVFDELESRLPVVPTLGQDQESIPKASISTADTEEDCNFLRIMDGDGCPRCGHGRLRVNRALELGHTFYLGSRYTDPLDLSVTLPGAGASTPVAMGCYGIGVSRIFGAIAEHGADDKGLQWPRAIAPFELVIIPTSGTTAEVLEFFDNLTADSSASPQFDAILDDRKESFGWKMQDADLIGYPVTIVLGKAWREKGLCEVQCRSQSLKESVPTTDIHSYLNQLLSRL</sequence>
<dbReference type="InterPro" id="IPR004154">
    <property type="entry name" value="Anticodon-bd"/>
</dbReference>
<dbReference type="Pfam" id="PF03129">
    <property type="entry name" value="HGTP_anticodon"/>
    <property type="match status" value="1"/>
</dbReference>
<dbReference type="InterPro" id="IPR050062">
    <property type="entry name" value="Pro-tRNA_synthetase"/>
</dbReference>
<evidence type="ECO:0000256" key="10">
    <source>
        <dbReference type="ARBA" id="ARBA00023146"/>
    </source>
</evidence>
<feature type="domain" description="Aminoacyl-transfer RNA synthetases class-II family profile" evidence="13">
    <location>
        <begin position="56"/>
        <end position="468"/>
    </location>
</feature>
<evidence type="ECO:0000256" key="9">
    <source>
        <dbReference type="ARBA" id="ARBA00022917"/>
    </source>
</evidence>
<dbReference type="Proteomes" id="UP000078544">
    <property type="component" value="Unassembled WGS sequence"/>
</dbReference>
<protein>
    <recommendedName>
        <fullName evidence="4">proline--tRNA ligase</fullName>
        <ecNumber evidence="4">6.1.1.15</ecNumber>
    </recommendedName>
    <alternativeName>
        <fullName evidence="11">Prolyl-tRNA synthetase</fullName>
    </alternativeName>
</protein>
<dbReference type="PROSITE" id="PS50862">
    <property type="entry name" value="AA_TRNA_LIGASE_II"/>
    <property type="match status" value="1"/>
</dbReference>
<gene>
    <name evidence="14" type="ORF">AAL_04927</name>
</gene>
<evidence type="ECO:0000256" key="8">
    <source>
        <dbReference type="ARBA" id="ARBA00022840"/>
    </source>
</evidence>
<evidence type="ECO:0000259" key="13">
    <source>
        <dbReference type="PROSITE" id="PS50862"/>
    </source>
</evidence>
<comment type="subunit">
    <text evidence="3">Homodimer.</text>
</comment>
<dbReference type="PANTHER" id="PTHR42753:SF2">
    <property type="entry name" value="PROLINE--TRNA LIGASE"/>
    <property type="match status" value="1"/>
</dbReference>
<evidence type="ECO:0000256" key="5">
    <source>
        <dbReference type="ARBA" id="ARBA00022490"/>
    </source>
</evidence>
<evidence type="ECO:0000256" key="4">
    <source>
        <dbReference type="ARBA" id="ARBA00012831"/>
    </source>
</evidence>
<keyword evidence="9" id="KW-0648">Protein biosynthesis</keyword>
<keyword evidence="8" id="KW-0067">ATP-binding</keyword>
<evidence type="ECO:0000313" key="15">
    <source>
        <dbReference type="Proteomes" id="UP000078544"/>
    </source>
</evidence>
<dbReference type="PANTHER" id="PTHR42753">
    <property type="entry name" value="MITOCHONDRIAL RIBOSOME PROTEIN L39/PROLYL-TRNA LIGASE FAMILY MEMBER"/>
    <property type="match status" value="1"/>
</dbReference>
<dbReference type="InterPro" id="IPR044140">
    <property type="entry name" value="ProRS_anticodon_short"/>
</dbReference>
<keyword evidence="7" id="KW-0547">Nucleotide-binding</keyword>
<comment type="catalytic activity">
    <reaction evidence="12">
        <text>tRNA(Pro) + L-proline + ATP = L-prolyl-tRNA(Pro) + AMP + diphosphate</text>
        <dbReference type="Rhea" id="RHEA:14305"/>
        <dbReference type="Rhea" id="RHEA-COMP:9700"/>
        <dbReference type="Rhea" id="RHEA-COMP:9702"/>
        <dbReference type="ChEBI" id="CHEBI:30616"/>
        <dbReference type="ChEBI" id="CHEBI:33019"/>
        <dbReference type="ChEBI" id="CHEBI:60039"/>
        <dbReference type="ChEBI" id="CHEBI:78442"/>
        <dbReference type="ChEBI" id="CHEBI:78532"/>
        <dbReference type="ChEBI" id="CHEBI:456215"/>
        <dbReference type="EC" id="6.1.1.15"/>
    </reaction>
</comment>
<name>A0A168B5D8_9HYPO</name>
<accession>A0A168B5D8</accession>
<dbReference type="OrthoDB" id="10267474at2759"/>
<dbReference type="GO" id="GO:0004827">
    <property type="term" value="F:proline-tRNA ligase activity"/>
    <property type="evidence" value="ECO:0007669"/>
    <property type="project" value="UniProtKB-EC"/>
</dbReference>
<dbReference type="Gene3D" id="3.30.930.10">
    <property type="entry name" value="Bira Bifunctional Protein, Domain 2"/>
    <property type="match status" value="2"/>
</dbReference>
<dbReference type="InterPro" id="IPR036621">
    <property type="entry name" value="Anticodon-bd_dom_sf"/>
</dbReference>
<dbReference type="GO" id="GO:0005739">
    <property type="term" value="C:mitochondrion"/>
    <property type="evidence" value="ECO:0007669"/>
    <property type="project" value="TreeGrafter"/>
</dbReference>
<dbReference type="EMBL" id="AZGY01000010">
    <property type="protein sequence ID" value="KZZ94816.1"/>
    <property type="molecule type" value="Genomic_DNA"/>
</dbReference>
<dbReference type="InterPro" id="IPR006195">
    <property type="entry name" value="aa-tRNA-synth_II"/>
</dbReference>
<comment type="subcellular location">
    <subcellularLocation>
        <location evidence="1">Cytoplasm</location>
    </subcellularLocation>
</comment>
<dbReference type="CDD" id="cd00861">
    <property type="entry name" value="ProRS_anticodon_short"/>
    <property type="match status" value="1"/>
</dbReference>
<dbReference type="SUPFAM" id="SSF55681">
    <property type="entry name" value="Class II aaRS and biotin synthetases"/>
    <property type="match status" value="1"/>
</dbReference>
<reference evidence="14 15" key="1">
    <citation type="journal article" date="2016" name="Genome Biol. Evol.">
        <title>Divergent and convergent evolution of fungal pathogenicity.</title>
        <authorList>
            <person name="Shang Y."/>
            <person name="Xiao G."/>
            <person name="Zheng P."/>
            <person name="Cen K."/>
            <person name="Zhan S."/>
            <person name="Wang C."/>
        </authorList>
    </citation>
    <scope>NUCLEOTIDE SEQUENCE [LARGE SCALE GENOMIC DNA]</scope>
    <source>
        <strain evidence="14 15">RCEF 2490</strain>
    </source>
</reference>
<dbReference type="PRINTS" id="PR01046">
    <property type="entry name" value="TRNASYNTHPRO"/>
</dbReference>
<keyword evidence="15" id="KW-1185">Reference proteome</keyword>
<dbReference type="STRING" id="1081109.A0A168B5D8"/>
<dbReference type="GO" id="GO:0005524">
    <property type="term" value="F:ATP binding"/>
    <property type="evidence" value="ECO:0007669"/>
    <property type="project" value="UniProtKB-KW"/>
</dbReference>
<dbReference type="AlphaFoldDB" id="A0A168B5D8"/>
<evidence type="ECO:0000256" key="7">
    <source>
        <dbReference type="ARBA" id="ARBA00022741"/>
    </source>
</evidence>
<dbReference type="NCBIfam" id="TIGR00409">
    <property type="entry name" value="proS_fam_II"/>
    <property type="match status" value="1"/>
</dbReference>
<dbReference type="InterPro" id="IPR004500">
    <property type="entry name" value="Pro-tRNA-synth_IIa_bac-type"/>
</dbReference>
<dbReference type="InterPro" id="IPR002314">
    <property type="entry name" value="aa-tRNA-synt_IIb"/>
</dbReference>
<evidence type="ECO:0000256" key="1">
    <source>
        <dbReference type="ARBA" id="ARBA00004496"/>
    </source>
</evidence>
<keyword evidence="6" id="KW-0436">Ligase</keyword>
<dbReference type="InterPro" id="IPR045864">
    <property type="entry name" value="aa-tRNA-synth_II/BPL/LPL"/>
</dbReference>